<evidence type="ECO:0000313" key="1">
    <source>
        <dbReference type="EMBL" id="QPB44500.1"/>
    </source>
</evidence>
<dbReference type="EMBL" id="MW018138">
    <property type="protein sequence ID" value="QPB44500.1"/>
    <property type="molecule type" value="Genomic_DNA"/>
</dbReference>
<name>A0A7S7YG22_9VIRU</name>
<reference evidence="1 2" key="1">
    <citation type="submission" date="2020-09" db="EMBL/GenBank/DDBJ databases">
        <authorList>
            <person name="Zhang R."/>
            <person name="Garcia K."/>
            <person name="Ogata H."/>
        </authorList>
    </citation>
    <scope>NUCLEOTIDE SEQUENCE [LARGE SCALE GENOMIC DNA]</scope>
    <source>
        <strain evidence="2">stheno</strain>
    </source>
</reference>
<sequence length="216" mass="22952">MASSYGIAKKAQLADYTSASSSILATDDTGLLVQAPYSMEELAQRVGMSNRPVFAVWTVPPQDMSANGPATQGTYNIGNWRTSKDGSVPPEALALRFGDVSGGALDRTTGNFTVARSGLYRHSMYLRMTSSSNGAYGLFVRINGLRHVGDLLTTPADTFFKDSLHFSTEQWHEAGEVINFAVVTTFTDGSADGIFASWTVTLAFDGTEAGTPGGAI</sequence>
<dbReference type="Proteomes" id="UP001162098">
    <property type="component" value="Segment"/>
</dbReference>
<keyword evidence="2" id="KW-1185">Reference proteome</keyword>
<accession>A0A7S7YG22</accession>
<evidence type="ECO:0000313" key="2">
    <source>
        <dbReference type="Proteomes" id="UP001162098"/>
    </source>
</evidence>
<proteinExistence type="predicted"/>
<organism evidence="1 2">
    <name type="scientific">Medusavirus stheno T3</name>
    <dbReference type="NCBI Taxonomy" id="3069717"/>
    <lineage>
        <taxon>Viruses</taxon>
        <taxon>Varidnaviria</taxon>
        <taxon>Bamfordvirae</taxon>
        <taxon>Nucleocytoviricota</taxon>
        <taxon>Megaviricetes</taxon>
        <taxon>Mamonoviridae</taxon>
        <taxon>Medusavirus</taxon>
        <taxon>Medusavirus sthenus</taxon>
    </lineage>
</organism>
<dbReference type="KEGG" id="vg:80543696"/>
<protein>
    <submittedName>
        <fullName evidence="1">Uncharacterized protein</fullName>
    </submittedName>
</protein>